<dbReference type="InterPro" id="IPR001647">
    <property type="entry name" value="HTH_TetR"/>
</dbReference>
<dbReference type="PRINTS" id="PR00455">
    <property type="entry name" value="HTHTETR"/>
</dbReference>
<dbReference type="PANTHER" id="PTHR30328">
    <property type="entry name" value="TRANSCRIPTIONAL REPRESSOR"/>
    <property type="match status" value="1"/>
</dbReference>
<dbReference type="SUPFAM" id="SSF46689">
    <property type="entry name" value="Homeodomain-like"/>
    <property type="match status" value="1"/>
</dbReference>
<dbReference type="SUPFAM" id="SSF48498">
    <property type="entry name" value="Tetracyclin repressor-like, C-terminal domain"/>
    <property type="match status" value="1"/>
</dbReference>
<dbReference type="EMBL" id="JAJHJB010000001">
    <property type="protein sequence ID" value="MCC5463864.1"/>
    <property type="molecule type" value="Genomic_DNA"/>
</dbReference>
<dbReference type="PANTHER" id="PTHR30328:SF54">
    <property type="entry name" value="HTH-TYPE TRANSCRIPTIONAL REPRESSOR SCO4008"/>
    <property type="match status" value="1"/>
</dbReference>
<dbReference type="PROSITE" id="PS50977">
    <property type="entry name" value="HTH_TETR_2"/>
    <property type="match status" value="1"/>
</dbReference>
<dbReference type="Pfam" id="PF00440">
    <property type="entry name" value="TetR_N"/>
    <property type="match status" value="1"/>
</dbReference>
<evidence type="ECO:0000313" key="4">
    <source>
        <dbReference type="EMBL" id="MCC5463864.1"/>
    </source>
</evidence>
<dbReference type="Gene3D" id="1.10.10.60">
    <property type="entry name" value="Homeodomain-like"/>
    <property type="match status" value="1"/>
</dbReference>
<keyword evidence="1 2" id="KW-0238">DNA-binding</keyword>
<evidence type="ECO:0000256" key="1">
    <source>
        <dbReference type="ARBA" id="ARBA00023125"/>
    </source>
</evidence>
<dbReference type="InterPro" id="IPR009057">
    <property type="entry name" value="Homeodomain-like_sf"/>
</dbReference>
<dbReference type="RefSeq" id="WP_229533405.1">
    <property type="nucleotide sequence ID" value="NZ_JAJHJB010000001.1"/>
</dbReference>
<reference evidence="4" key="1">
    <citation type="submission" date="2021-11" db="EMBL/GenBank/DDBJ databases">
        <title>Description of a new species Pelosinus isolated from the bottom sediments of Lake Baikal.</title>
        <authorList>
            <person name="Zakharyuk A."/>
        </authorList>
    </citation>
    <scope>NUCLEOTIDE SEQUENCE</scope>
    <source>
        <strain evidence="4">Bkl1</strain>
    </source>
</reference>
<feature type="DNA-binding region" description="H-T-H motif" evidence="2">
    <location>
        <begin position="26"/>
        <end position="45"/>
    </location>
</feature>
<evidence type="ECO:0000256" key="2">
    <source>
        <dbReference type="PROSITE-ProRule" id="PRU00335"/>
    </source>
</evidence>
<dbReference type="InterPro" id="IPR050109">
    <property type="entry name" value="HTH-type_TetR-like_transc_reg"/>
</dbReference>
<comment type="caution">
    <text evidence="4">The sequence shown here is derived from an EMBL/GenBank/DDBJ whole genome shotgun (WGS) entry which is preliminary data.</text>
</comment>
<keyword evidence="5" id="KW-1185">Reference proteome</keyword>
<organism evidence="4 5">
    <name type="scientific">Pelosinus baikalensis</name>
    <dbReference type="NCBI Taxonomy" id="2892015"/>
    <lineage>
        <taxon>Bacteria</taxon>
        <taxon>Bacillati</taxon>
        <taxon>Bacillota</taxon>
        <taxon>Negativicutes</taxon>
        <taxon>Selenomonadales</taxon>
        <taxon>Sporomusaceae</taxon>
        <taxon>Pelosinus</taxon>
    </lineage>
</organism>
<gene>
    <name evidence="4" type="ORF">LMF89_00630</name>
</gene>
<feature type="domain" description="HTH tetR-type" evidence="3">
    <location>
        <begin position="3"/>
        <end position="63"/>
    </location>
</feature>
<accession>A0ABS8HL51</accession>
<evidence type="ECO:0000313" key="5">
    <source>
        <dbReference type="Proteomes" id="UP001165492"/>
    </source>
</evidence>
<name>A0ABS8HL51_9FIRM</name>
<dbReference type="Proteomes" id="UP001165492">
    <property type="component" value="Unassembled WGS sequence"/>
</dbReference>
<protein>
    <submittedName>
        <fullName evidence="4">TetR family transcriptional regulator</fullName>
    </submittedName>
</protein>
<dbReference type="InterPro" id="IPR036271">
    <property type="entry name" value="Tet_transcr_reg_TetR-rel_C_sf"/>
</dbReference>
<evidence type="ECO:0000259" key="3">
    <source>
        <dbReference type="PROSITE" id="PS50977"/>
    </source>
</evidence>
<dbReference type="Gene3D" id="1.10.357.10">
    <property type="entry name" value="Tetracycline Repressor, domain 2"/>
    <property type="match status" value="1"/>
</dbReference>
<proteinExistence type="predicted"/>
<sequence length="199" mass="22219">MEYSTADKIMETAIPLFAKKGYVAVSIREVADAVQINSSAISYYFKSKEGLYQAALEANFSPVDKLLKSVETMNDLNAIELLTIYAQNIVKLHRKHPFLARFVNSELANPTPCGEKIIKKYISQLYQFVHSSLCKGVAAGDFATDLNLSYAAVSLAGILNFYFLTTPVIKEFIVFSECSDEEYISQALRIYLNGISIKK</sequence>